<keyword evidence="2" id="KW-1015">Disulfide bond</keyword>
<feature type="domain" description="Ig-like" evidence="5">
    <location>
        <begin position="1696"/>
        <end position="1780"/>
    </location>
</feature>
<evidence type="ECO:0000259" key="5">
    <source>
        <dbReference type="PROSITE" id="PS50835"/>
    </source>
</evidence>
<dbReference type="InterPro" id="IPR003598">
    <property type="entry name" value="Ig_sub2"/>
</dbReference>
<feature type="domain" description="Ig-like" evidence="5">
    <location>
        <begin position="1785"/>
        <end position="1862"/>
    </location>
</feature>
<name>F7BJM5_MONDO</name>
<feature type="domain" description="Ig-like" evidence="5">
    <location>
        <begin position="1433"/>
        <end position="1510"/>
    </location>
</feature>
<feature type="domain" description="Ig-like" evidence="5">
    <location>
        <begin position="1168"/>
        <end position="1254"/>
    </location>
</feature>
<dbReference type="Ensembl" id="ENSMODT00000012164.3">
    <property type="protein sequence ID" value="ENSMODP00000011940.3"/>
    <property type="gene ID" value="ENSMODG00000027970.2"/>
</dbReference>
<dbReference type="HOGENOM" id="CLU_345024_0_0_1"/>
<dbReference type="SMART" id="SM00408">
    <property type="entry name" value="IGc2"/>
    <property type="match status" value="20"/>
</dbReference>
<dbReference type="SUPFAM" id="SSF48726">
    <property type="entry name" value="Immunoglobulin"/>
    <property type="match status" value="20"/>
</dbReference>
<dbReference type="Pfam" id="PF13927">
    <property type="entry name" value="Ig_3"/>
    <property type="match status" value="9"/>
</dbReference>
<evidence type="ECO:0000256" key="3">
    <source>
        <dbReference type="ARBA" id="ARBA00023180"/>
    </source>
</evidence>
<feature type="domain" description="Ig-like" evidence="5">
    <location>
        <begin position="1868"/>
        <end position="1956"/>
    </location>
</feature>
<evidence type="ECO:0000256" key="1">
    <source>
        <dbReference type="ARBA" id="ARBA00022729"/>
    </source>
</evidence>
<organism evidence="6 7">
    <name type="scientific">Monodelphis domestica</name>
    <name type="common">Gray short-tailed opossum</name>
    <dbReference type="NCBI Taxonomy" id="13616"/>
    <lineage>
        <taxon>Eukaryota</taxon>
        <taxon>Metazoa</taxon>
        <taxon>Chordata</taxon>
        <taxon>Craniata</taxon>
        <taxon>Vertebrata</taxon>
        <taxon>Euteleostomi</taxon>
        <taxon>Mammalia</taxon>
        <taxon>Metatheria</taxon>
        <taxon>Didelphimorphia</taxon>
        <taxon>Didelphidae</taxon>
        <taxon>Monodelphis</taxon>
    </lineage>
</organism>
<dbReference type="ExpressionAtlas" id="F7BJM5">
    <property type="expression patterns" value="baseline"/>
</dbReference>
<feature type="domain" description="Ig-like" evidence="5">
    <location>
        <begin position="1609"/>
        <end position="1686"/>
    </location>
</feature>
<dbReference type="InterPro" id="IPR003599">
    <property type="entry name" value="Ig_sub"/>
</dbReference>
<dbReference type="PANTHER" id="PTHR44337:SF20">
    <property type="entry name" value="CARCINOEMBRYONIC ANTIGEN-RELATED CELL ADHESION MOLECULE 5-RELATED"/>
    <property type="match status" value="1"/>
</dbReference>
<evidence type="ECO:0000313" key="7">
    <source>
        <dbReference type="Proteomes" id="UP000002280"/>
    </source>
</evidence>
<reference evidence="6" key="3">
    <citation type="submission" date="2025-09" db="UniProtKB">
        <authorList>
            <consortium name="Ensembl"/>
        </authorList>
    </citation>
    <scope>IDENTIFICATION</scope>
</reference>
<proteinExistence type="predicted"/>
<feature type="domain" description="Ig-like" evidence="5">
    <location>
        <begin position="24"/>
        <end position="102"/>
    </location>
</feature>
<dbReference type="InterPro" id="IPR052598">
    <property type="entry name" value="IgSF_CEA-related"/>
</dbReference>
<feature type="domain" description="Ig-like" evidence="5">
    <location>
        <begin position="1344"/>
        <end position="1430"/>
    </location>
</feature>
<keyword evidence="4" id="KW-0393">Immunoglobulin domain</keyword>
<feature type="domain" description="Ig-like" evidence="5">
    <location>
        <begin position="201"/>
        <end position="278"/>
    </location>
</feature>
<feature type="domain" description="Ig-like" evidence="5">
    <location>
        <begin position="108"/>
        <end position="196"/>
    </location>
</feature>
<reference evidence="6" key="2">
    <citation type="submission" date="2025-08" db="UniProtKB">
        <authorList>
            <consortium name="Ensembl"/>
        </authorList>
    </citation>
    <scope>IDENTIFICATION</scope>
</reference>
<keyword evidence="1" id="KW-0732">Signal</keyword>
<dbReference type="InterPro" id="IPR013783">
    <property type="entry name" value="Ig-like_fold"/>
</dbReference>
<feature type="domain" description="Ig-like" evidence="5">
    <location>
        <begin position="990"/>
        <end position="1078"/>
    </location>
</feature>
<feature type="domain" description="Ig-like" evidence="5">
    <location>
        <begin position="553"/>
        <end position="632"/>
    </location>
</feature>
<feature type="domain" description="Ig-like" evidence="5">
    <location>
        <begin position="288"/>
        <end position="374"/>
    </location>
</feature>
<feature type="domain" description="Ig-like" evidence="5">
    <location>
        <begin position="1520"/>
        <end position="1606"/>
    </location>
</feature>
<dbReference type="InterPro" id="IPR036179">
    <property type="entry name" value="Ig-like_dom_sf"/>
</dbReference>
<dbReference type="Gene3D" id="2.60.40.10">
    <property type="entry name" value="Immunoglobulins"/>
    <property type="match status" value="22"/>
</dbReference>
<evidence type="ECO:0000256" key="4">
    <source>
        <dbReference type="ARBA" id="ARBA00023319"/>
    </source>
</evidence>
<keyword evidence="7" id="KW-1185">Reference proteome</keyword>
<feature type="domain" description="Ig-like" evidence="5">
    <location>
        <begin position="640"/>
        <end position="726"/>
    </location>
</feature>
<dbReference type="GeneTree" id="ENSGT01130000278319"/>
<evidence type="ECO:0000256" key="2">
    <source>
        <dbReference type="ARBA" id="ARBA00023157"/>
    </source>
</evidence>
<accession>F7BJM5</accession>
<protein>
    <recommendedName>
        <fullName evidence="5">Ig-like domain-containing protein</fullName>
    </recommendedName>
</protein>
<dbReference type="CDD" id="cd00096">
    <property type="entry name" value="Ig"/>
    <property type="match status" value="6"/>
</dbReference>
<dbReference type="OMA" id="CELQTPT"/>
<dbReference type="Bgee" id="ENSMODG00000027970">
    <property type="expression patterns" value="Expressed in spermatid and 5 other cell types or tissues"/>
</dbReference>
<feature type="domain" description="Ig-like" evidence="5">
    <location>
        <begin position="905"/>
        <end position="982"/>
    </location>
</feature>
<sequence>MCEMVNIVSHVNSDGFILDVAYGPDSMTILPAADRYNVGEHIQLTCSAQSCNPPAQLTWLQNGQPVSNSGTFSATAALNHAGNYTCVAYNSLTGIRHSQSMNIIIYGPLSKPIILTSNNTAVETKNFSMTCQPSGAIVTTRWFINGLPAGGNRIQLSPDKSILTIHNLSRTENKGPYECETENTVSVNKSDPFTLDVTYGPDNATIAHLSNVYPTGANIIFNCSADSHPPVQFTWLHHGQQIRNSPIFSIIASVGDAGTYTCTASNSLTGLTRTASKTLRIYAPLSKPTILISNKTAVETKDFSMTCQATGQIEAYQWFINGLAPVGSRIQLSQDKRILTLPRLTRRDNQGPYVCGIENPLFSSMSDPFTVNVTYGPDNATIVRTPDVYPTGANIIFNCSADSNPPAQLIWLRNGQQIRNSSIFSIIASLSDAGTYTCSASNSLTGLTRTSNKTIRIYAPLSKPTILISNKTAVETKDFSMTCQATGQIEAYQWFINGLAPVGSRIQLSRDTRILTLPRLTRRDNQGPYVCGIENALFSSMSDPFILDVTYGPDIATIVHTPDVYPTGANIIFNCSADSNPPAQFIWLQNGQRVSNSATFSIIASLSDAGTYTCTASNSLTGLTRTATKNITIYAPLSKPTIITSNNTAVETKNFSMTCNATGQIHAYRWFINGLAPAGSRIQLSPDKRTLTLSRLTRRDNKVPYECEIENPLFRNRSNPFTLNVTYGPDIATIVHSANEYPTGANITLSCVADSNPAAQFTWLHNGQPVSNSATFSVIASLSDAGTYTCTASNSFTGLTRTATKNIIIYAPLSKPTIVTSNITAVETKDFSLTCQATGQIHTYQWFINGVAPAGSRIQLSPDKRTLTLSRLTRRDNKVPYECEIRNPFYSNRSDPFTLDVAYGPDIATIDHISDQFATGINVTLSCVADSNPPAQFTWLQNGQSVNNSASFSIITSLNHIGNYTCIATNSFTGLTRTANKTLMIYAPLPKPIIVTSNNTAVETKDFSLTCNATGQIHTYRWFINGLAPGGNRIQLSQDKRILTIRSLTRRENKGPYVCEIENPFFMDSSDPFKLNVTYGPDNATIVHTVNEYPVGANITLSCSANSNPAAQFTWLQNGQSVSNSATFSFIATLNHAGTYTCSASNSFTGLTRTATKNLIIYAPLSKPTILTSNITAVETKDFSFTCQGIGQIHAYWWLINGVAPAGGRIQLSPDKRTLTIRSLTRRENKGPYVCGIENPLFSNRSDPFTLDVAYGPDIATIVHTPDVYPTGANITLSCSATSNPPVQFTWLQNGQPVSNSATFSFIASLNHAGTYTCTASNAFTGLTRNATKNLIIYAPLSKPTIVTSNITAVETKDFSMTCQATGQIHAYRWFINGVAPAGSRIQLSPDKKILTIPNLTRRDNKGPYVCEIENPLFSNRSDPFTLDVAYGPDIAMIVRTQDVYPTGANITLSCSAISNPPVQFTWLQNGQPVSNSATFSFIASLNRAGTYTCIASNSFTGLAHTANKTLIIYAPLSKPTILTSNRTAVETKDFSLTCQGTGQIHAYRWFINGLAPSGSRIQLSPDKKILTIGNLTRRENKGPYVCEIENPLFRNRSDPFTLNVTYGPDIATIAHSVDEYPIGANITLSCSAVSNPPVQFTWLHNGQPVSNSATFSFIASMTLSGTYTCNAANSLTGLTRSATKNVIIYAPLSKPTIVTSNITAVETKDFSFTCQATGQIHTYRWFINGLAPSGSRIQLSPDKRTLTIRNLIRTENKGPYECEIQNPFYSNRSDPFTLDVAYGPDTATIVRTVDEYPIGANITLSCSSKPNPPVQFTWLHNGQPVSNSATFSFTASLSLAGTYTCSAANSFTGLTRTATKNVIIYAPLSTPIIVTSNNTAVETKDFSFTCQATGQIHTYRWFINGRAPAGSRIQLSPDKRTLTIRNLTRTENKGPYVCEIKNPFYSNRSDPFTLDVAYGPDTATIVRTVDEYLLGNIT</sequence>
<dbReference type="Pfam" id="PF13895">
    <property type="entry name" value="Ig_2"/>
    <property type="match status" value="10"/>
</dbReference>
<dbReference type="SMART" id="SM00409">
    <property type="entry name" value="IG"/>
    <property type="match status" value="22"/>
</dbReference>
<evidence type="ECO:0000313" key="6">
    <source>
        <dbReference type="Ensembl" id="ENSMODP00000011940.3"/>
    </source>
</evidence>
<dbReference type="InterPro" id="IPR007110">
    <property type="entry name" value="Ig-like_dom"/>
</dbReference>
<feature type="domain" description="Ig-like" evidence="5">
    <location>
        <begin position="1257"/>
        <end position="1334"/>
    </location>
</feature>
<dbReference type="PANTHER" id="PTHR44337">
    <property type="entry name" value="CARCINOEMBRYONIC ANTIGEN-RELATED CELL ADHESION MOLECULE 8"/>
    <property type="match status" value="1"/>
</dbReference>
<dbReference type="FunCoup" id="F7BJM5">
    <property type="interactions" value="61"/>
</dbReference>
<dbReference type="Proteomes" id="UP000002280">
    <property type="component" value="Chromosome 2"/>
</dbReference>
<reference evidence="6 7" key="1">
    <citation type="journal article" date="2007" name="Nature">
        <title>Genome of the marsupial Monodelphis domestica reveals innovation in non-coding sequences.</title>
        <authorList>
            <person name="Mikkelsen T.S."/>
            <person name="Wakefield M.J."/>
            <person name="Aken B."/>
            <person name="Amemiya C.T."/>
            <person name="Chang J.L."/>
            <person name="Duke S."/>
            <person name="Garber M."/>
            <person name="Gentles A.J."/>
            <person name="Goodstadt L."/>
            <person name="Heger A."/>
            <person name="Jurka J."/>
            <person name="Kamal M."/>
            <person name="Mauceli E."/>
            <person name="Searle S.M."/>
            <person name="Sharpe T."/>
            <person name="Baker M.L."/>
            <person name="Batzer M.A."/>
            <person name="Benos P.V."/>
            <person name="Belov K."/>
            <person name="Clamp M."/>
            <person name="Cook A."/>
            <person name="Cuff J."/>
            <person name="Das R."/>
            <person name="Davidow L."/>
            <person name="Deakin J.E."/>
            <person name="Fazzari M.J."/>
            <person name="Glass J.L."/>
            <person name="Grabherr M."/>
            <person name="Greally J.M."/>
            <person name="Gu W."/>
            <person name="Hore T.A."/>
            <person name="Huttley G.A."/>
            <person name="Kleber M."/>
            <person name="Jirtle R.L."/>
            <person name="Koina E."/>
            <person name="Lee J.T."/>
            <person name="Mahony S."/>
            <person name="Marra M.A."/>
            <person name="Miller R.D."/>
            <person name="Nicholls R.D."/>
            <person name="Oda M."/>
            <person name="Papenfuss A.T."/>
            <person name="Parra Z.E."/>
            <person name="Pollock D.D."/>
            <person name="Ray D.A."/>
            <person name="Schein J.E."/>
            <person name="Speed T.P."/>
            <person name="Thompson K."/>
            <person name="VandeBerg J.L."/>
            <person name="Wade C.M."/>
            <person name="Walker J.A."/>
            <person name="Waters P.D."/>
            <person name="Webber C."/>
            <person name="Weidman J.R."/>
            <person name="Xie X."/>
            <person name="Zody M.C."/>
            <person name="Baldwin J."/>
            <person name="Abdouelleil A."/>
            <person name="Abdulkadir J."/>
            <person name="Abebe A."/>
            <person name="Abera B."/>
            <person name="Abreu J."/>
            <person name="Acer S.C."/>
            <person name="Aftuck L."/>
            <person name="Alexander A."/>
            <person name="An P."/>
            <person name="Anderson E."/>
            <person name="Anderson S."/>
            <person name="Arachi H."/>
            <person name="Azer M."/>
            <person name="Bachantsang P."/>
            <person name="Barry A."/>
            <person name="Bayul T."/>
            <person name="Berlin A."/>
            <person name="Bessette D."/>
            <person name="Bloom T."/>
            <person name="Bloom T."/>
            <person name="Boguslavskiy L."/>
            <person name="Bonnet C."/>
            <person name="Boukhgalter B."/>
            <person name="Bourzgui I."/>
            <person name="Brown A."/>
            <person name="Cahill P."/>
            <person name="Channer S."/>
            <person name="Cheshatsang Y."/>
            <person name="Chuda L."/>
            <person name="Citroen M."/>
            <person name="Collymore A."/>
            <person name="Cooke P."/>
            <person name="Costello M."/>
            <person name="D'Aco K."/>
            <person name="Daza R."/>
            <person name="De Haan G."/>
            <person name="DeGray S."/>
            <person name="DeMaso C."/>
            <person name="Dhargay N."/>
            <person name="Dooley K."/>
            <person name="Dooley E."/>
            <person name="Doricent M."/>
            <person name="Dorje P."/>
            <person name="Dorjee K."/>
            <person name="Dupes A."/>
            <person name="Elong R."/>
            <person name="Falk J."/>
            <person name="Farina A."/>
            <person name="Faro S."/>
            <person name="Ferguson D."/>
            <person name="Fisher S."/>
            <person name="Foley C.D."/>
            <person name="Franke A."/>
            <person name="Friedrich D."/>
            <person name="Gadbois L."/>
            <person name="Gearin G."/>
            <person name="Gearin C.R."/>
            <person name="Giannoukos G."/>
            <person name="Goode T."/>
            <person name="Graham J."/>
            <person name="Grandbois E."/>
            <person name="Grewal S."/>
            <person name="Gyaltsen K."/>
            <person name="Hafez N."/>
            <person name="Hagos B."/>
            <person name="Hall J."/>
            <person name="Henson C."/>
            <person name="Hollinger A."/>
            <person name="Honan T."/>
            <person name="Huard M.D."/>
            <person name="Hughes L."/>
            <person name="Hurhula B."/>
            <person name="Husby M.E."/>
            <person name="Kamat A."/>
            <person name="Kanga B."/>
            <person name="Kashin S."/>
            <person name="Khazanovich D."/>
            <person name="Kisner P."/>
            <person name="Lance K."/>
            <person name="Lara M."/>
            <person name="Lee W."/>
            <person name="Lennon N."/>
            <person name="Letendre F."/>
            <person name="LeVine R."/>
            <person name="Lipovsky A."/>
            <person name="Liu X."/>
            <person name="Liu J."/>
            <person name="Liu S."/>
            <person name="Lokyitsang T."/>
            <person name="Lokyitsang Y."/>
            <person name="Lubonja R."/>
            <person name="Lui A."/>
            <person name="MacDonald P."/>
            <person name="Magnisalis V."/>
            <person name="Maru K."/>
            <person name="Matthews C."/>
            <person name="McCusker W."/>
            <person name="McDonough S."/>
            <person name="Mehta T."/>
            <person name="Meldrim J."/>
            <person name="Meneus L."/>
            <person name="Mihai O."/>
            <person name="Mihalev A."/>
            <person name="Mihova T."/>
            <person name="Mittelman R."/>
            <person name="Mlenga V."/>
            <person name="Montmayeur A."/>
            <person name="Mulrain L."/>
            <person name="Navidi A."/>
            <person name="Naylor J."/>
            <person name="Negash T."/>
            <person name="Nguyen T."/>
            <person name="Nguyen N."/>
            <person name="Nicol R."/>
            <person name="Norbu C."/>
            <person name="Norbu N."/>
            <person name="Novod N."/>
            <person name="O'Neill B."/>
            <person name="Osman S."/>
            <person name="Markiewicz E."/>
            <person name="Oyono O.L."/>
            <person name="Patti C."/>
            <person name="Phunkhang P."/>
            <person name="Pierre F."/>
            <person name="Priest M."/>
            <person name="Raghuraman S."/>
            <person name="Rege F."/>
            <person name="Reyes R."/>
            <person name="Rise C."/>
            <person name="Rogov P."/>
            <person name="Ross K."/>
            <person name="Ryan E."/>
            <person name="Settipalli S."/>
            <person name="Shea T."/>
            <person name="Sherpa N."/>
            <person name="Shi L."/>
            <person name="Shih D."/>
            <person name="Sparrow T."/>
            <person name="Spaulding J."/>
            <person name="Stalker J."/>
            <person name="Stange-Thomann N."/>
            <person name="Stavropoulos S."/>
            <person name="Stone C."/>
            <person name="Strader C."/>
            <person name="Tesfaye S."/>
            <person name="Thomson T."/>
            <person name="Thoulutsang Y."/>
            <person name="Thoulutsang D."/>
            <person name="Topham K."/>
            <person name="Topping I."/>
            <person name="Tsamla T."/>
            <person name="Vassiliev H."/>
            <person name="Vo A."/>
            <person name="Wangchuk T."/>
            <person name="Wangdi T."/>
            <person name="Weiand M."/>
            <person name="Wilkinson J."/>
            <person name="Wilson A."/>
            <person name="Yadav S."/>
            <person name="Young G."/>
            <person name="Yu Q."/>
            <person name="Zembek L."/>
            <person name="Zhong D."/>
            <person name="Zimmer A."/>
            <person name="Zwirko Z."/>
            <person name="Jaffe D.B."/>
            <person name="Alvarez P."/>
            <person name="Brockman W."/>
            <person name="Butler J."/>
            <person name="Chin C."/>
            <person name="Gnerre S."/>
            <person name="MacCallum I."/>
            <person name="Graves J.A."/>
            <person name="Ponting C.P."/>
            <person name="Breen M."/>
            <person name="Samollow P.B."/>
            <person name="Lander E.S."/>
            <person name="Lindblad-Toh K."/>
        </authorList>
    </citation>
    <scope>NUCLEOTIDE SEQUENCE [LARGE SCALE GENOMIC DNA]</scope>
</reference>
<dbReference type="PROSITE" id="PS50835">
    <property type="entry name" value="IG_LIKE"/>
    <property type="match status" value="22"/>
</dbReference>
<feature type="domain" description="Ig-like" evidence="5">
    <location>
        <begin position="464"/>
        <end position="542"/>
    </location>
</feature>
<feature type="domain" description="Ig-like" evidence="5">
    <location>
        <begin position="1081"/>
        <end position="1158"/>
    </location>
</feature>
<keyword evidence="3" id="KW-0325">Glycoprotein</keyword>
<feature type="domain" description="Ig-like" evidence="5">
    <location>
        <begin position="729"/>
        <end position="806"/>
    </location>
</feature>
<dbReference type="InParanoid" id="F7BJM5"/>
<feature type="domain" description="Ig-like" evidence="5">
    <location>
        <begin position="377"/>
        <end position="456"/>
    </location>
</feature>
<dbReference type="STRING" id="13616.ENSMODP00000011940"/>
<feature type="domain" description="Ig-like" evidence="5">
    <location>
        <begin position="816"/>
        <end position="900"/>
    </location>
</feature>